<feature type="compositionally biased region" description="Low complexity" evidence="1">
    <location>
        <begin position="269"/>
        <end position="278"/>
    </location>
</feature>
<evidence type="ECO:0000313" key="3">
    <source>
        <dbReference type="Proteomes" id="UP000076580"/>
    </source>
</evidence>
<dbReference type="RefSeq" id="XP_040659003.1">
    <property type="nucleotide sequence ID" value="XM_040798120.1"/>
</dbReference>
<comment type="caution">
    <text evidence="2">The sequence shown here is derived from an EMBL/GenBank/DDBJ whole genome shotgun (WGS) entry which is preliminary data.</text>
</comment>
<evidence type="ECO:0000313" key="2">
    <source>
        <dbReference type="EMBL" id="KYK59651.1"/>
    </source>
</evidence>
<proteinExistence type="predicted"/>
<feature type="region of interest" description="Disordered" evidence="1">
    <location>
        <begin position="1"/>
        <end position="28"/>
    </location>
</feature>
<dbReference type="Proteomes" id="UP000076580">
    <property type="component" value="Chromosome 01"/>
</dbReference>
<dbReference type="GeneID" id="63713427"/>
<protein>
    <submittedName>
        <fullName evidence="2">Uncharacterized protein</fullName>
    </submittedName>
</protein>
<organism evidence="2 3">
    <name type="scientific">Drechmeria coniospora</name>
    <name type="common">Nematophagous fungus</name>
    <name type="synonym">Meria coniospora</name>
    <dbReference type="NCBI Taxonomy" id="98403"/>
    <lineage>
        <taxon>Eukaryota</taxon>
        <taxon>Fungi</taxon>
        <taxon>Dikarya</taxon>
        <taxon>Ascomycota</taxon>
        <taxon>Pezizomycotina</taxon>
        <taxon>Sordariomycetes</taxon>
        <taxon>Hypocreomycetidae</taxon>
        <taxon>Hypocreales</taxon>
        <taxon>Ophiocordycipitaceae</taxon>
        <taxon>Drechmeria</taxon>
    </lineage>
</organism>
<sequence length="305" mass="32378">MSTAAGAPPPPPGRGSGPRYGHYTNKSDRRRALGKYLVEGDSSDEEFAPPEERNVYILVEARPKVGAVPGACAVLSPEFLALGRVWACTLALAEMEPAPVRPAYTLAPVPGVVSPPAAADDDNDPNRTLVLAANALTPTRAGGRSGAVPSMQLGVFAQGVARALTGIQSDVRGLARRQQAQEGVSAELVATLAEMRRDICESRESRAGSSPSVRRPAPSTPRVARNCSRSRSSRVADATPLRRPIASAPYIAQVARRLRFVPPPPPPSVTSRPRPSAATDSFETLPEEDTEEDESKEDTETDESK</sequence>
<dbReference type="InParanoid" id="A0A151GRH3"/>
<reference evidence="2 3" key="1">
    <citation type="journal article" date="2016" name="Sci. Rep.">
        <title>Insights into Adaptations to a Near-Obligate Nematode Endoparasitic Lifestyle from the Finished Genome of Drechmeria coniospora.</title>
        <authorList>
            <person name="Zhang L."/>
            <person name="Zhou Z."/>
            <person name="Guo Q."/>
            <person name="Fokkens L."/>
            <person name="Miskei M."/>
            <person name="Pocsi I."/>
            <person name="Zhang W."/>
            <person name="Chen M."/>
            <person name="Wang L."/>
            <person name="Sun Y."/>
            <person name="Donzelli B.G."/>
            <person name="Gibson D.M."/>
            <person name="Nelson D.R."/>
            <person name="Luo J.G."/>
            <person name="Rep M."/>
            <person name="Liu H."/>
            <person name="Yang S."/>
            <person name="Wang J."/>
            <person name="Krasnoff S.B."/>
            <person name="Xu Y."/>
            <person name="Molnar I."/>
            <person name="Lin M."/>
        </authorList>
    </citation>
    <scope>NUCLEOTIDE SEQUENCE [LARGE SCALE GENOMIC DNA]</scope>
    <source>
        <strain evidence="2 3">ARSEF 6962</strain>
    </source>
</reference>
<dbReference type="EMBL" id="LAYC01000001">
    <property type="protein sequence ID" value="KYK59651.1"/>
    <property type="molecule type" value="Genomic_DNA"/>
</dbReference>
<name>A0A151GRH3_DRECN</name>
<accession>A0A151GRH3</accession>
<gene>
    <name evidence="2" type="ORF">DCS_00784</name>
</gene>
<evidence type="ECO:0000256" key="1">
    <source>
        <dbReference type="SAM" id="MobiDB-lite"/>
    </source>
</evidence>
<dbReference type="AlphaFoldDB" id="A0A151GRH3"/>
<feature type="compositionally biased region" description="Acidic residues" evidence="1">
    <location>
        <begin position="285"/>
        <end position="305"/>
    </location>
</feature>
<keyword evidence="3" id="KW-1185">Reference proteome</keyword>
<feature type="region of interest" description="Disordered" evidence="1">
    <location>
        <begin position="200"/>
        <end position="305"/>
    </location>
</feature>